<dbReference type="GO" id="GO:0016787">
    <property type="term" value="F:hydrolase activity"/>
    <property type="evidence" value="ECO:0007669"/>
    <property type="project" value="UniProtKB-KW"/>
</dbReference>
<keyword evidence="2" id="KW-0547">Nucleotide-binding</keyword>
<dbReference type="SUPFAM" id="SSF52540">
    <property type="entry name" value="P-loop containing nucleoside triphosphate hydrolases"/>
    <property type="match status" value="2"/>
</dbReference>
<sequence length="602" mass="67677">MKPKLLLRTDDNSIYLIRTETVDSALWDTVVSWWSNSGTVEDNSVKIPTQTFLSQYLWLRSRWGKDGGTVDIDEKTKNTLASAKQDFDTFKKDLESPPLPTLEIDESKLLRTLTSFQMEGVKRLLELKAGANFSVPGAGKTTMTLAVWSQLVTQGVLAKMLVVSPKSAFEAWTTEPNEVLRKSIKAQIFSYDPIEPDIDILIVNFEKLESEKALHRIERWLIQHPAMLVIDEAHRVKGGHSSIRWRRCKSLSNLAKRVDLLSGTPMPQSYDDLRNLFSISWPNVPRTYLSDSLLSSMKRNSIYVRTTKDELKLPPITIVPHVIEMGAIQKEIYAALRKAYVKLFAMSSSDKSYFGAKGRAVMNLLAASSNPGLLAKLVNDDAYMGLEWPPRGLSGIDNLIELVSRYASVEMPPKYIWIRERCEQASLEGKKILIWSTLVGNIQALAKILAPLNPAIVYGSVTGDDRVKEINKFRNDPTCSVLISNPQTLGEGISLHRDCHEAIYLDRSYNAGHYLQSLDRIHRLGLPADQITTVHVLKAANSVDERISERLEEKIQNLALALNDDGLTKSSLPDDNLTMPDEILGIDQYDLENLFAHLSDEQ</sequence>
<reference evidence="5 6" key="1">
    <citation type="submission" date="2015-01" db="EMBL/GenBank/DDBJ databases">
        <title>Vibrio sp. C94 JCM 19241 whole genome shotgun sequence.</title>
        <authorList>
            <person name="Sawabe T."/>
            <person name="Meirelles P."/>
            <person name="Feng G."/>
            <person name="Sayaka M."/>
            <person name="Hattori M."/>
            <person name="Ohkuma M."/>
        </authorList>
    </citation>
    <scope>NUCLEOTIDE SEQUENCE [LARGE SCALE GENOMIC DNA]</scope>
    <source>
        <strain evidence="6">JCM 19241</strain>
    </source>
</reference>
<dbReference type="AlphaFoldDB" id="A0A0B8QF38"/>
<dbReference type="Gene3D" id="3.40.50.300">
    <property type="entry name" value="P-loop containing nucleotide triphosphate hydrolases"/>
    <property type="match status" value="1"/>
</dbReference>
<dbReference type="GO" id="GO:0005524">
    <property type="term" value="F:ATP binding"/>
    <property type="evidence" value="ECO:0007669"/>
    <property type="project" value="InterPro"/>
</dbReference>
<keyword evidence="2" id="KW-0347">Helicase</keyword>
<dbReference type="PANTHER" id="PTHR10799">
    <property type="entry name" value="SNF2/RAD54 HELICASE FAMILY"/>
    <property type="match status" value="1"/>
</dbReference>
<keyword evidence="1" id="KW-0378">Hydrolase</keyword>
<keyword evidence="2" id="KW-0067">ATP-binding</keyword>
<dbReference type="CDD" id="cd18793">
    <property type="entry name" value="SF2_C_SNF"/>
    <property type="match status" value="1"/>
</dbReference>
<protein>
    <recommendedName>
        <fullName evidence="7">Helicase</fullName>
    </recommendedName>
</protein>
<dbReference type="STRING" id="1481914.JCM19241_2709"/>
<dbReference type="InterPro" id="IPR001650">
    <property type="entry name" value="Helicase_C-like"/>
</dbReference>
<dbReference type="Pfam" id="PF00176">
    <property type="entry name" value="SNF2-rel_dom"/>
    <property type="match status" value="1"/>
</dbReference>
<dbReference type="Pfam" id="PF00271">
    <property type="entry name" value="Helicase_C"/>
    <property type="match status" value="1"/>
</dbReference>
<feature type="domain" description="Helicase ATP-binding" evidence="3">
    <location>
        <begin position="121"/>
        <end position="283"/>
    </location>
</feature>
<dbReference type="SMART" id="SM00487">
    <property type="entry name" value="DEXDc"/>
    <property type="match status" value="1"/>
</dbReference>
<evidence type="ECO:0000256" key="1">
    <source>
        <dbReference type="ARBA" id="ARBA00022801"/>
    </source>
</evidence>
<dbReference type="EMBL" id="BBSC01000001">
    <property type="protein sequence ID" value="GAM73254.1"/>
    <property type="molecule type" value="Genomic_DNA"/>
</dbReference>
<evidence type="ECO:0000313" key="6">
    <source>
        <dbReference type="Proteomes" id="UP000031666"/>
    </source>
</evidence>
<gene>
    <name evidence="5" type="ORF">JCM19241_2709</name>
</gene>
<dbReference type="InterPro" id="IPR038718">
    <property type="entry name" value="SNF2-like_sf"/>
</dbReference>
<dbReference type="GO" id="GO:0004386">
    <property type="term" value="F:helicase activity"/>
    <property type="evidence" value="ECO:0007669"/>
    <property type="project" value="UniProtKB-KW"/>
</dbReference>
<name>A0A0B8QF38_9VIBR</name>
<dbReference type="InterPro" id="IPR027417">
    <property type="entry name" value="P-loop_NTPase"/>
</dbReference>
<dbReference type="Gene3D" id="3.40.50.10810">
    <property type="entry name" value="Tandem AAA-ATPase domain"/>
    <property type="match status" value="1"/>
</dbReference>
<feature type="domain" description="Helicase C-terminal" evidence="4">
    <location>
        <begin position="410"/>
        <end position="566"/>
    </location>
</feature>
<evidence type="ECO:0000259" key="3">
    <source>
        <dbReference type="PROSITE" id="PS51192"/>
    </source>
</evidence>
<evidence type="ECO:0000259" key="4">
    <source>
        <dbReference type="PROSITE" id="PS51194"/>
    </source>
</evidence>
<dbReference type="PROSITE" id="PS51192">
    <property type="entry name" value="HELICASE_ATP_BIND_1"/>
    <property type="match status" value="1"/>
</dbReference>
<evidence type="ECO:0008006" key="7">
    <source>
        <dbReference type="Google" id="ProtNLM"/>
    </source>
</evidence>
<dbReference type="PROSITE" id="PS51194">
    <property type="entry name" value="HELICASE_CTER"/>
    <property type="match status" value="1"/>
</dbReference>
<dbReference type="InterPro" id="IPR014001">
    <property type="entry name" value="Helicase_ATP-bd"/>
</dbReference>
<comment type="caution">
    <text evidence="5">The sequence shown here is derived from an EMBL/GenBank/DDBJ whole genome shotgun (WGS) entry which is preliminary data.</text>
</comment>
<evidence type="ECO:0000313" key="5">
    <source>
        <dbReference type="EMBL" id="GAM73254.1"/>
    </source>
</evidence>
<reference evidence="5 6" key="2">
    <citation type="submission" date="2015-01" db="EMBL/GenBank/DDBJ databases">
        <authorList>
            <consortium name="NBRP consortium"/>
            <person name="Sawabe T."/>
            <person name="Meirelles P."/>
            <person name="Feng G."/>
            <person name="Sayaka M."/>
            <person name="Hattori M."/>
            <person name="Ohkuma M."/>
        </authorList>
    </citation>
    <scope>NUCLEOTIDE SEQUENCE [LARGE SCALE GENOMIC DNA]</scope>
    <source>
        <strain evidence="6">JCM 19241</strain>
    </source>
</reference>
<evidence type="ECO:0000256" key="2">
    <source>
        <dbReference type="ARBA" id="ARBA00022806"/>
    </source>
</evidence>
<dbReference type="InterPro" id="IPR000330">
    <property type="entry name" value="SNF2_N"/>
</dbReference>
<dbReference type="Proteomes" id="UP000031666">
    <property type="component" value="Unassembled WGS sequence"/>
</dbReference>
<accession>A0A0B8QF38</accession>
<organism evidence="5 6">
    <name type="scientific">Vibrio ishigakensis</name>
    <dbReference type="NCBI Taxonomy" id="1481914"/>
    <lineage>
        <taxon>Bacteria</taxon>
        <taxon>Pseudomonadati</taxon>
        <taxon>Pseudomonadota</taxon>
        <taxon>Gammaproteobacteria</taxon>
        <taxon>Vibrionales</taxon>
        <taxon>Vibrionaceae</taxon>
        <taxon>Vibrio</taxon>
    </lineage>
</organism>
<proteinExistence type="predicted"/>
<dbReference type="InterPro" id="IPR049730">
    <property type="entry name" value="SNF2/RAD54-like_C"/>
</dbReference>